<keyword evidence="6 7" id="KW-0472">Membrane</keyword>
<evidence type="ECO:0000259" key="9">
    <source>
        <dbReference type="Pfam" id="PF09335"/>
    </source>
</evidence>
<evidence type="ECO:0000256" key="3">
    <source>
        <dbReference type="ARBA" id="ARBA00022475"/>
    </source>
</evidence>
<dbReference type="Proteomes" id="UP000199013">
    <property type="component" value="Unassembled WGS sequence"/>
</dbReference>
<gene>
    <name evidence="10" type="ORF">FDG2_5108</name>
</gene>
<sequence length="199" mass="21667">MFAETGLLLGFFLPGDSLLFLAGAYSTTRATAGQPHFHIGSVLAGVAVAALVGAQTGYLLGRRAGPVLFNRPDSRLFKQENVERTQEFLDRYGYGKAIILARFVPVIRTFMNPVAGVVGVPARAFTLFNVAGGLIWSLGVTLLGYTLGRSISIDRYIIPITLLIVLVSAVPVVREYRRQTRPGRRPDARAGSDHDRLPR</sequence>
<evidence type="ECO:0000256" key="6">
    <source>
        <dbReference type="ARBA" id="ARBA00023136"/>
    </source>
</evidence>
<keyword evidence="11" id="KW-1185">Reference proteome</keyword>
<comment type="subcellular location">
    <subcellularLocation>
        <location evidence="1 7">Cell membrane</location>
        <topology evidence="1 7">Multi-pass membrane protein</topology>
    </subcellularLocation>
</comment>
<evidence type="ECO:0000256" key="2">
    <source>
        <dbReference type="ARBA" id="ARBA00010792"/>
    </source>
</evidence>
<dbReference type="GO" id="GO:0005886">
    <property type="term" value="C:plasma membrane"/>
    <property type="evidence" value="ECO:0007669"/>
    <property type="project" value="UniProtKB-SubCell"/>
</dbReference>
<feature type="transmembrane region" description="Helical" evidence="7">
    <location>
        <begin position="124"/>
        <end position="144"/>
    </location>
</feature>
<evidence type="ECO:0000256" key="8">
    <source>
        <dbReference type="SAM" id="MobiDB-lite"/>
    </source>
</evidence>
<comment type="similarity">
    <text evidence="2 7">Belongs to the DedA family.</text>
</comment>
<evidence type="ECO:0000313" key="11">
    <source>
        <dbReference type="Proteomes" id="UP000199013"/>
    </source>
</evidence>
<keyword evidence="4 7" id="KW-0812">Transmembrane</keyword>
<feature type="region of interest" description="Disordered" evidence="8">
    <location>
        <begin position="180"/>
        <end position="199"/>
    </location>
</feature>
<keyword evidence="5 7" id="KW-1133">Transmembrane helix</keyword>
<feature type="transmembrane region" description="Helical" evidence="7">
    <location>
        <begin position="37"/>
        <end position="61"/>
    </location>
</feature>
<dbReference type="AlphaFoldDB" id="A0A1C3PAZ8"/>
<evidence type="ECO:0000256" key="5">
    <source>
        <dbReference type="ARBA" id="ARBA00022989"/>
    </source>
</evidence>
<feature type="transmembrane region" description="Helical" evidence="7">
    <location>
        <begin position="7"/>
        <end position="25"/>
    </location>
</feature>
<proteinExistence type="inferred from homology"/>
<name>A0A1C3PAZ8_9ACTN</name>
<reference evidence="11" key="1">
    <citation type="submission" date="2016-02" db="EMBL/GenBank/DDBJ databases">
        <authorList>
            <person name="Wibberg D."/>
        </authorList>
    </citation>
    <scope>NUCLEOTIDE SEQUENCE [LARGE SCALE GENOMIC DNA]</scope>
</reference>
<keyword evidence="3 7" id="KW-1003">Cell membrane</keyword>
<dbReference type="EMBL" id="FLUV01002147">
    <property type="protein sequence ID" value="SBW26966.1"/>
    <property type="molecule type" value="Genomic_DNA"/>
</dbReference>
<protein>
    <submittedName>
        <fullName evidence="10">SNARE associated golgi family protein</fullName>
    </submittedName>
</protein>
<dbReference type="PANTHER" id="PTHR30353:SF0">
    <property type="entry name" value="TRANSMEMBRANE PROTEIN"/>
    <property type="match status" value="1"/>
</dbReference>
<dbReference type="Pfam" id="PF09335">
    <property type="entry name" value="VTT_dom"/>
    <property type="match status" value="1"/>
</dbReference>
<evidence type="ECO:0000256" key="1">
    <source>
        <dbReference type="ARBA" id="ARBA00004651"/>
    </source>
</evidence>
<dbReference type="InterPro" id="IPR032818">
    <property type="entry name" value="DedA-like"/>
</dbReference>
<organism evidence="10 11">
    <name type="scientific">Candidatus Protofrankia californiensis</name>
    <dbReference type="NCBI Taxonomy" id="1839754"/>
    <lineage>
        <taxon>Bacteria</taxon>
        <taxon>Bacillati</taxon>
        <taxon>Actinomycetota</taxon>
        <taxon>Actinomycetes</taxon>
        <taxon>Frankiales</taxon>
        <taxon>Frankiaceae</taxon>
        <taxon>Protofrankia</taxon>
    </lineage>
</organism>
<evidence type="ECO:0000256" key="7">
    <source>
        <dbReference type="RuleBase" id="RU367016"/>
    </source>
</evidence>
<accession>A0A1C3PAZ8</accession>
<feature type="transmembrane region" description="Helical" evidence="7">
    <location>
        <begin position="156"/>
        <end position="176"/>
    </location>
</feature>
<feature type="domain" description="VTT" evidence="9">
    <location>
        <begin position="14"/>
        <end position="145"/>
    </location>
</feature>
<evidence type="ECO:0000313" key="10">
    <source>
        <dbReference type="EMBL" id="SBW26966.1"/>
    </source>
</evidence>
<evidence type="ECO:0000256" key="4">
    <source>
        <dbReference type="ARBA" id="ARBA00022692"/>
    </source>
</evidence>
<dbReference type="PANTHER" id="PTHR30353">
    <property type="entry name" value="INNER MEMBRANE PROTEIN DEDA-RELATED"/>
    <property type="match status" value="1"/>
</dbReference>
<dbReference type="InterPro" id="IPR032816">
    <property type="entry name" value="VTT_dom"/>
</dbReference>